<protein>
    <submittedName>
        <fullName evidence="3">Uncharacterized protein</fullName>
    </submittedName>
</protein>
<sequence>MLDEKKVKLMTRLAFYEQTQGKEDFKVSAYYRKDYASLHTICSIIWVTVGYICAVGLVFLAGMDNFLSSMSFGMMFLMLGILVLVYLFLLILYGVIASHIFNKKHRESRQRVKKYNHDLTRLLKLYEREKR</sequence>
<dbReference type="Proteomes" id="UP000701680">
    <property type="component" value="Unassembled WGS sequence"/>
</dbReference>
<dbReference type="Proteomes" id="UP000528555">
    <property type="component" value="Unassembled WGS sequence"/>
</dbReference>
<dbReference type="RefSeq" id="WP_173814445.1">
    <property type="nucleotide sequence ID" value="NZ_JAAITX010000002.1"/>
</dbReference>
<dbReference type="EMBL" id="JAAIUO010000002">
    <property type="protein sequence ID" value="NSK14163.1"/>
    <property type="molecule type" value="Genomic_DNA"/>
</dbReference>
<evidence type="ECO:0000256" key="1">
    <source>
        <dbReference type="SAM" id="Phobius"/>
    </source>
</evidence>
<organism evidence="3 4">
    <name type="scientific">Dorea phocaeensis</name>
    <dbReference type="NCBI Taxonomy" id="2040291"/>
    <lineage>
        <taxon>Bacteria</taxon>
        <taxon>Bacillati</taxon>
        <taxon>Bacillota</taxon>
        <taxon>Clostridia</taxon>
        <taxon>Lachnospirales</taxon>
        <taxon>Lachnospiraceae</taxon>
        <taxon>Dorea</taxon>
    </lineage>
</organism>
<dbReference type="AlphaFoldDB" id="A0A850HGU0"/>
<reference evidence="4 5" key="1">
    <citation type="journal article" date="2020" name="Cell Host Microbe">
        <title>Functional and Genomic Variation between Human-Derived Isolates of Lachnospiraceae Reveals Inter- and Intra-Species Diversity.</title>
        <authorList>
            <person name="Sorbara M.T."/>
            <person name="Littmann E.R."/>
            <person name="Fontana E."/>
            <person name="Moody T.U."/>
            <person name="Kohout C.E."/>
            <person name="Gjonbalaj M."/>
            <person name="Eaton V."/>
            <person name="Seok R."/>
            <person name="Leiner I.M."/>
            <person name="Pamer E.G."/>
        </authorList>
    </citation>
    <scope>NUCLEOTIDE SEQUENCE [LARGE SCALE GENOMIC DNA]</scope>
    <source>
        <strain evidence="3 4">MSK.17.11</strain>
        <strain evidence="2 5">MSK.17.38</strain>
    </source>
</reference>
<evidence type="ECO:0000313" key="4">
    <source>
        <dbReference type="Proteomes" id="UP000528555"/>
    </source>
</evidence>
<evidence type="ECO:0000313" key="2">
    <source>
        <dbReference type="EMBL" id="NSK14163.1"/>
    </source>
</evidence>
<feature type="transmembrane region" description="Helical" evidence="1">
    <location>
        <begin position="41"/>
        <end position="63"/>
    </location>
</feature>
<dbReference type="EMBL" id="JAAITX010000002">
    <property type="protein sequence ID" value="NVH57750.1"/>
    <property type="molecule type" value="Genomic_DNA"/>
</dbReference>
<keyword evidence="1" id="KW-0812">Transmembrane</keyword>
<gene>
    <name evidence="3" type="ORF">G5A66_03590</name>
    <name evidence="2" type="ORF">G5A75_04610</name>
</gene>
<reference evidence="3" key="2">
    <citation type="submission" date="2020-02" db="EMBL/GenBank/DDBJ databases">
        <authorList>
            <person name="Littmann E."/>
            <person name="Sorbara M."/>
        </authorList>
    </citation>
    <scope>NUCLEOTIDE SEQUENCE</scope>
    <source>
        <strain evidence="3">MSK.17.11</strain>
        <strain evidence="2">MSK.17.38</strain>
    </source>
</reference>
<proteinExistence type="predicted"/>
<keyword evidence="1" id="KW-1133">Transmembrane helix</keyword>
<feature type="transmembrane region" description="Helical" evidence="1">
    <location>
        <begin position="75"/>
        <end position="101"/>
    </location>
</feature>
<comment type="caution">
    <text evidence="3">The sequence shown here is derived from an EMBL/GenBank/DDBJ whole genome shotgun (WGS) entry which is preliminary data.</text>
</comment>
<keyword evidence="4" id="KW-1185">Reference proteome</keyword>
<accession>A0A850HGU0</accession>
<keyword evidence="1" id="KW-0472">Membrane</keyword>
<evidence type="ECO:0000313" key="3">
    <source>
        <dbReference type="EMBL" id="NVH57750.1"/>
    </source>
</evidence>
<evidence type="ECO:0000313" key="5">
    <source>
        <dbReference type="Proteomes" id="UP000701680"/>
    </source>
</evidence>
<name>A0A850HGU0_9FIRM</name>